<feature type="compositionally biased region" description="Basic residues" evidence="7">
    <location>
        <begin position="603"/>
        <end position="618"/>
    </location>
</feature>
<dbReference type="Pfam" id="PF03828">
    <property type="entry name" value="PAP_assoc"/>
    <property type="match status" value="1"/>
</dbReference>
<accession>A0AAW1QLH7</accession>
<dbReference type="SUPFAM" id="SSF81631">
    <property type="entry name" value="PAP/OAS1 substrate-binding domain"/>
    <property type="match status" value="1"/>
</dbReference>
<reference evidence="10 11" key="1">
    <citation type="journal article" date="2024" name="Nat. Commun.">
        <title>Phylogenomics reveals the evolutionary origins of lichenization in chlorophyte algae.</title>
        <authorList>
            <person name="Puginier C."/>
            <person name="Libourel C."/>
            <person name="Otte J."/>
            <person name="Skaloud P."/>
            <person name="Haon M."/>
            <person name="Grisel S."/>
            <person name="Petersen M."/>
            <person name="Berrin J.G."/>
            <person name="Delaux P.M."/>
            <person name="Dal Grande F."/>
            <person name="Keller J."/>
        </authorList>
    </citation>
    <scope>NUCLEOTIDE SEQUENCE [LARGE SCALE GENOMIC DNA]</scope>
    <source>
        <strain evidence="10 11">SAG 2145</strain>
    </source>
</reference>
<keyword evidence="11" id="KW-1185">Reference proteome</keyword>
<evidence type="ECO:0000259" key="9">
    <source>
        <dbReference type="Pfam" id="PF22600"/>
    </source>
</evidence>
<dbReference type="SUPFAM" id="SSF81301">
    <property type="entry name" value="Nucleotidyltransferase"/>
    <property type="match status" value="1"/>
</dbReference>
<dbReference type="InterPro" id="IPR043519">
    <property type="entry name" value="NT_sf"/>
</dbReference>
<evidence type="ECO:0000256" key="7">
    <source>
        <dbReference type="SAM" id="MobiDB-lite"/>
    </source>
</evidence>
<feature type="domain" description="Poly(A) RNA polymerase mitochondrial-like central palm" evidence="9">
    <location>
        <begin position="133"/>
        <end position="261"/>
    </location>
</feature>
<dbReference type="AlphaFoldDB" id="A0AAW1QLH7"/>
<dbReference type="GO" id="GO:0031123">
    <property type="term" value="P:RNA 3'-end processing"/>
    <property type="evidence" value="ECO:0007669"/>
    <property type="project" value="TreeGrafter"/>
</dbReference>
<comment type="cofactor">
    <cofactor evidence="1">
        <name>Mn(2+)</name>
        <dbReference type="ChEBI" id="CHEBI:29035"/>
    </cofactor>
</comment>
<feature type="compositionally biased region" description="Polar residues" evidence="7">
    <location>
        <begin position="638"/>
        <end position="649"/>
    </location>
</feature>
<dbReference type="InterPro" id="IPR045862">
    <property type="entry name" value="Trf4-like"/>
</dbReference>
<evidence type="ECO:0000256" key="6">
    <source>
        <dbReference type="ARBA" id="ARBA00022842"/>
    </source>
</evidence>
<dbReference type="Pfam" id="PF22600">
    <property type="entry name" value="MTPAP-like_central"/>
    <property type="match status" value="1"/>
</dbReference>
<comment type="similarity">
    <text evidence="2">Belongs to the DNA polymerase type-B-like family.</text>
</comment>
<comment type="caution">
    <text evidence="10">The sequence shown here is derived from an EMBL/GenBank/DDBJ whole genome shotgun (WGS) entry which is preliminary data.</text>
</comment>
<evidence type="ECO:0000313" key="10">
    <source>
        <dbReference type="EMBL" id="KAK9822265.1"/>
    </source>
</evidence>
<evidence type="ECO:0000256" key="2">
    <source>
        <dbReference type="ARBA" id="ARBA00008593"/>
    </source>
</evidence>
<sequence>MTEGVRFLYDVLPALGSKPNKAPLPSYAQAVSQQANETPPVSLAQNPVEQSPAGKALVQGAVQDAHAAERPTVTAINDADDFLPFNFAVEPAIKSSPVAEAAARNQQHTASTSGSDELPWATDITLTSPLLRLHHEIVTFCRVLEPTREEAAIRSAAVTRVTEVVQAIWPSAEVKLFGSFLTGLYLPTSDIDLVVVNSGCSDIIQGLKAIATGLLRKTMVTNVQVISKAKVPIVKFLESHSGINFDMSFDVANGPQAAEYIRTLLDDLTPMKPLVIVLKIFLQQREMNEVYQGGIGSYALLVMVAGFLMTHPSRFKLAKPQRSSNAMELNLGQLLMDFFKLFGEDLDHQEVGISCRNGGRFYNKSAHGFMQLGRPEMLSIEDPNDEDNDLGKGSFNFPRCRTAFLLAFKRLSTPCGPNESRLERIVRLDEVLRHRSKLVDARTPASSIRPAKLALGSKHVPDTAPIIPGVSNRPAAPAAANVAPSTFAALQQQEAGTSPSPPPPPPSVSPASINGRKKAKGARATPSPPSTAPTPAAVNGRMKGVGASGRAHVDEARDKARSKKLHGRGRERDGSSEPERHSSHRHARSHDSTHRLNKEADRSKRHKKEQQTKRRHRERSASPPSRLGARGPSMHRSPMTSPSSKSGPGSLNAVVARMGKSPASQSKRGQHGSASSHGRHQGSRRTPDRSKHKHFSG</sequence>
<name>A0AAW1QLH7_9CHLO</name>
<feature type="domain" description="PAP-associated" evidence="8">
    <location>
        <begin position="330"/>
        <end position="388"/>
    </location>
</feature>
<dbReference type="GO" id="GO:0043634">
    <property type="term" value="P:polyadenylation-dependent ncRNA catabolic process"/>
    <property type="evidence" value="ECO:0007669"/>
    <property type="project" value="TreeGrafter"/>
</dbReference>
<feature type="compositionally biased region" description="Pro residues" evidence="7">
    <location>
        <begin position="499"/>
        <end position="508"/>
    </location>
</feature>
<gene>
    <name evidence="10" type="ORF">WJX74_001011</name>
</gene>
<dbReference type="CDD" id="cd05402">
    <property type="entry name" value="NT_PAP_TUTase"/>
    <property type="match status" value="1"/>
</dbReference>
<dbReference type="EMBL" id="JALJOS010000033">
    <property type="protein sequence ID" value="KAK9822265.1"/>
    <property type="molecule type" value="Genomic_DNA"/>
</dbReference>
<feature type="compositionally biased region" description="Basic and acidic residues" evidence="7">
    <location>
        <begin position="589"/>
        <end position="602"/>
    </location>
</feature>
<keyword evidence="6" id="KW-0460">Magnesium</keyword>
<feature type="compositionally biased region" description="Basic and acidic residues" evidence="7">
    <location>
        <begin position="568"/>
        <end position="581"/>
    </location>
</feature>
<dbReference type="GO" id="GO:0003729">
    <property type="term" value="F:mRNA binding"/>
    <property type="evidence" value="ECO:0007669"/>
    <property type="project" value="TreeGrafter"/>
</dbReference>
<feature type="region of interest" description="Disordered" evidence="7">
    <location>
        <begin position="491"/>
        <end position="697"/>
    </location>
</feature>
<dbReference type="GO" id="GO:1990817">
    <property type="term" value="F:poly(A) RNA polymerase activity"/>
    <property type="evidence" value="ECO:0007669"/>
    <property type="project" value="UniProtKB-EC"/>
</dbReference>
<keyword evidence="5" id="KW-0479">Metal-binding</keyword>
<dbReference type="Gene3D" id="1.10.1410.10">
    <property type="match status" value="1"/>
</dbReference>
<feature type="region of interest" description="Disordered" evidence="7">
    <location>
        <begin position="98"/>
        <end position="118"/>
    </location>
</feature>
<dbReference type="PANTHER" id="PTHR23092:SF15">
    <property type="entry name" value="INACTIVE NON-CANONICAL POLY(A) RNA POLYMERASE PROTEIN TRF4-2-RELATED"/>
    <property type="match status" value="1"/>
</dbReference>
<protein>
    <recommendedName>
        <fullName evidence="3">polynucleotide adenylyltransferase</fullName>
        <ecNumber evidence="3">2.7.7.19</ecNumber>
    </recommendedName>
</protein>
<feature type="compositionally biased region" description="Polar residues" evidence="7">
    <location>
        <begin position="29"/>
        <end position="47"/>
    </location>
</feature>
<keyword evidence="4" id="KW-0808">Transferase</keyword>
<feature type="region of interest" description="Disordered" evidence="7">
    <location>
        <begin position="27"/>
        <end position="47"/>
    </location>
</feature>
<dbReference type="Proteomes" id="UP001438707">
    <property type="component" value="Unassembled WGS sequence"/>
</dbReference>
<dbReference type="PANTHER" id="PTHR23092">
    <property type="entry name" value="POLY(A) RNA POLYMERASE"/>
    <property type="match status" value="1"/>
</dbReference>
<dbReference type="GO" id="GO:0046872">
    <property type="term" value="F:metal ion binding"/>
    <property type="evidence" value="ECO:0007669"/>
    <property type="project" value="UniProtKB-KW"/>
</dbReference>
<evidence type="ECO:0000256" key="1">
    <source>
        <dbReference type="ARBA" id="ARBA00001936"/>
    </source>
</evidence>
<evidence type="ECO:0000256" key="4">
    <source>
        <dbReference type="ARBA" id="ARBA00022679"/>
    </source>
</evidence>
<proteinExistence type="inferred from homology"/>
<dbReference type="EC" id="2.7.7.19" evidence="3"/>
<dbReference type="InterPro" id="IPR002058">
    <property type="entry name" value="PAP_assoc"/>
</dbReference>
<evidence type="ECO:0000259" key="8">
    <source>
        <dbReference type="Pfam" id="PF03828"/>
    </source>
</evidence>
<dbReference type="Gene3D" id="3.30.460.10">
    <property type="entry name" value="Beta Polymerase, domain 2"/>
    <property type="match status" value="1"/>
</dbReference>
<organism evidence="10 11">
    <name type="scientific">Apatococcus lobatus</name>
    <dbReference type="NCBI Taxonomy" id="904363"/>
    <lineage>
        <taxon>Eukaryota</taxon>
        <taxon>Viridiplantae</taxon>
        <taxon>Chlorophyta</taxon>
        <taxon>core chlorophytes</taxon>
        <taxon>Trebouxiophyceae</taxon>
        <taxon>Chlorellales</taxon>
        <taxon>Chlorellaceae</taxon>
        <taxon>Apatococcus</taxon>
    </lineage>
</organism>
<dbReference type="GO" id="GO:0005730">
    <property type="term" value="C:nucleolus"/>
    <property type="evidence" value="ECO:0007669"/>
    <property type="project" value="TreeGrafter"/>
</dbReference>
<dbReference type="InterPro" id="IPR054708">
    <property type="entry name" value="MTPAP-like_central"/>
</dbReference>
<dbReference type="GO" id="GO:0031499">
    <property type="term" value="C:TRAMP complex"/>
    <property type="evidence" value="ECO:0007669"/>
    <property type="project" value="TreeGrafter"/>
</dbReference>
<evidence type="ECO:0000256" key="3">
    <source>
        <dbReference type="ARBA" id="ARBA00012388"/>
    </source>
</evidence>
<dbReference type="FunFam" id="3.30.460.10:FF:000006">
    <property type="entry name" value="non-canonical poly(A) RNA polymerase PAPD5"/>
    <property type="match status" value="1"/>
</dbReference>
<evidence type="ECO:0000256" key="5">
    <source>
        <dbReference type="ARBA" id="ARBA00022723"/>
    </source>
</evidence>
<feature type="compositionally biased region" description="Polar residues" evidence="7">
    <location>
        <begin position="104"/>
        <end position="115"/>
    </location>
</feature>
<evidence type="ECO:0000313" key="11">
    <source>
        <dbReference type="Proteomes" id="UP001438707"/>
    </source>
</evidence>
<feature type="compositionally biased region" description="Polar residues" evidence="7">
    <location>
        <begin position="662"/>
        <end position="676"/>
    </location>
</feature>